<keyword evidence="4" id="KW-1133">Transmembrane helix</keyword>
<keyword evidence="3" id="KW-0328">Glycosyltransferase</keyword>
<proteinExistence type="inferred from homology"/>
<protein>
    <submittedName>
        <fullName evidence="5">Uncharacterized protein</fullName>
    </submittedName>
</protein>
<dbReference type="InterPro" id="IPR002213">
    <property type="entry name" value="UDP_glucos_trans"/>
</dbReference>
<organism evidence="5 6">
    <name type="scientific">Prunus persica</name>
    <name type="common">Peach</name>
    <name type="synonym">Amygdalus persica</name>
    <dbReference type="NCBI Taxonomy" id="3760"/>
    <lineage>
        <taxon>Eukaryota</taxon>
        <taxon>Viridiplantae</taxon>
        <taxon>Streptophyta</taxon>
        <taxon>Embryophyta</taxon>
        <taxon>Tracheophyta</taxon>
        <taxon>Spermatophyta</taxon>
        <taxon>Magnoliopsida</taxon>
        <taxon>eudicotyledons</taxon>
        <taxon>Gunneridae</taxon>
        <taxon>Pentapetalae</taxon>
        <taxon>rosids</taxon>
        <taxon>fabids</taxon>
        <taxon>Rosales</taxon>
        <taxon>Rosaceae</taxon>
        <taxon>Amygdaloideae</taxon>
        <taxon>Amygdaleae</taxon>
        <taxon>Prunus</taxon>
    </lineage>
</organism>
<dbReference type="InterPro" id="IPR035595">
    <property type="entry name" value="UDP_glycos_trans_CS"/>
</dbReference>
<dbReference type="FunFam" id="3.40.50.2000:FF:000431">
    <property type="entry name" value="UDP-glycosyltransferase 90A1"/>
    <property type="match status" value="1"/>
</dbReference>
<evidence type="ECO:0000313" key="5">
    <source>
        <dbReference type="EMBL" id="ONI26929.1"/>
    </source>
</evidence>
<gene>
    <name evidence="5" type="ORF">PRUPE_1G055800</name>
</gene>
<keyword evidence="4" id="KW-0812">Transmembrane</keyword>
<dbReference type="CDD" id="cd03784">
    <property type="entry name" value="GT1_Gtf-like"/>
    <property type="match status" value="1"/>
</dbReference>
<dbReference type="Pfam" id="PF00201">
    <property type="entry name" value="UDPGT"/>
    <property type="match status" value="1"/>
</dbReference>
<dbReference type="SUPFAM" id="SSF53756">
    <property type="entry name" value="UDP-Glycosyltransferase/glycogen phosphorylase"/>
    <property type="match status" value="1"/>
</dbReference>
<name>A0A251QSW2_PRUPE</name>
<dbReference type="Gene3D" id="3.40.50.2000">
    <property type="entry name" value="Glycogen Phosphorylase B"/>
    <property type="match status" value="2"/>
</dbReference>
<evidence type="ECO:0000256" key="2">
    <source>
        <dbReference type="ARBA" id="ARBA00022679"/>
    </source>
</evidence>
<dbReference type="Gramene" id="ONI26929">
    <property type="protein sequence ID" value="ONI26929"/>
    <property type="gene ID" value="PRUPE_1G055800"/>
</dbReference>
<sequence>MTLFPLAAAEELGIPVVLFFTISACSLMGYIQFPALVEKGLAPLKDENFLHLGIADESCLTNGFLDKVIDWIPGMKGIRLRDLPHNLRTTNPNEKSWTNCLEAIGRFDKGSAVVLHSFDALEQDVLDALSSMFPLVYAIGPLPLLLNQIPEHPLKIMGYSLWNEESDCLKWLDSKAPNSVIYVNFGSLAFISPEQLVEFGWGLANSKLPFFWVPTWLLERGLIASWCPQEQVLEHSSVGGFLTHSGWNSTIESLCAGVPMLCWPCFSDQPTNCYYTCNEWGIGMEICNDVKREHVEKLVKELMEGEKGKQMKNKVMEWKKQAEEASSPYGSSSSNLDNFVHQVLLRKS</sequence>
<dbReference type="PANTHER" id="PTHR11926">
    <property type="entry name" value="GLUCOSYL/GLUCURONOSYL TRANSFERASES"/>
    <property type="match status" value="1"/>
</dbReference>
<reference evidence="5 6" key="1">
    <citation type="journal article" date="2013" name="Nat. Genet.">
        <title>The high-quality draft genome of peach (Prunus persica) identifies unique patterns of genetic diversity, domestication and genome evolution.</title>
        <authorList>
            <consortium name="International Peach Genome Initiative"/>
            <person name="Verde I."/>
            <person name="Abbott A.G."/>
            <person name="Scalabrin S."/>
            <person name="Jung S."/>
            <person name="Shu S."/>
            <person name="Marroni F."/>
            <person name="Zhebentyayeva T."/>
            <person name="Dettori M.T."/>
            <person name="Grimwood J."/>
            <person name="Cattonaro F."/>
            <person name="Zuccolo A."/>
            <person name="Rossini L."/>
            <person name="Jenkins J."/>
            <person name="Vendramin E."/>
            <person name="Meisel L.A."/>
            <person name="Decroocq V."/>
            <person name="Sosinski B."/>
            <person name="Prochnik S."/>
            <person name="Mitros T."/>
            <person name="Policriti A."/>
            <person name="Cipriani G."/>
            <person name="Dondini L."/>
            <person name="Ficklin S."/>
            <person name="Goodstein D.M."/>
            <person name="Xuan P."/>
            <person name="Del Fabbro C."/>
            <person name="Aramini V."/>
            <person name="Copetti D."/>
            <person name="Gonzalez S."/>
            <person name="Horner D.S."/>
            <person name="Falchi R."/>
            <person name="Lucas S."/>
            <person name="Mica E."/>
            <person name="Maldonado J."/>
            <person name="Lazzari B."/>
            <person name="Bielenberg D."/>
            <person name="Pirona R."/>
            <person name="Miculan M."/>
            <person name="Barakat A."/>
            <person name="Testolin R."/>
            <person name="Stella A."/>
            <person name="Tartarini S."/>
            <person name="Tonutti P."/>
            <person name="Arus P."/>
            <person name="Orellana A."/>
            <person name="Wells C."/>
            <person name="Main D."/>
            <person name="Vizzotto G."/>
            <person name="Silva H."/>
            <person name="Salamini F."/>
            <person name="Schmutz J."/>
            <person name="Morgante M."/>
            <person name="Rokhsar D.S."/>
        </authorList>
    </citation>
    <scope>NUCLEOTIDE SEQUENCE [LARGE SCALE GENOMIC DNA]</scope>
    <source>
        <strain evidence="6">cv. Nemared</strain>
    </source>
</reference>
<dbReference type="GO" id="GO:0080043">
    <property type="term" value="F:quercetin 3-O-glucosyltransferase activity"/>
    <property type="evidence" value="ECO:0000318"/>
    <property type="project" value="GO_Central"/>
</dbReference>
<keyword evidence="6" id="KW-1185">Reference proteome</keyword>
<accession>A0A251QSW2</accession>
<evidence type="ECO:0000256" key="1">
    <source>
        <dbReference type="ARBA" id="ARBA00009995"/>
    </source>
</evidence>
<keyword evidence="4" id="KW-0472">Membrane</keyword>
<dbReference type="EMBL" id="CM007651">
    <property type="protein sequence ID" value="ONI26929.1"/>
    <property type="molecule type" value="Genomic_DNA"/>
</dbReference>
<dbReference type="GO" id="GO:0005737">
    <property type="term" value="C:cytoplasm"/>
    <property type="evidence" value="ECO:0000318"/>
    <property type="project" value="GO_Central"/>
</dbReference>
<feature type="transmembrane region" description="Helical" evidence="4">
    <location>
        <begin position="12"/>
        <end position="31"/>
    </location>
</feature>
<evidence type="ECO:0000313" key="6">
    <source>
        <dbReference type="Proteomes" id="UP000006882"/>
    </source>
</evidence>
<evidence type="ECO:0000256" key="3">
    <source>
        <dbReference type="RuleBase" id="RU003718"/>
    </source>
</evidence>
<comment type="similarity">
    <text evidence="1 3">Belongs to the UDP-glycosyltransferase family.</text>
</comment>
<dbReference type="AlphaFoldDB" id="A0A251QSW2"/>
<dbReference type="PANTHER" id="PTHR11926:SF1516">
    <property type="entry name" value="GLYCOSYLTRANSFERASE"/>
    <property type="match status" value="1"/>
</dbReference>
<dbReference type="Proteomes" id="UP000006882">
    <property type="component" value="Chromosome G1"/>
</dbReference>
<evidence type="ECO:0000256" key="4">
    <source>
        <dbReference type="SAM" id="Phobius"/>
    </source>
</evidence>
<keyword evidence="2 3" id="KW-0808">Transferase</keyword>
<dbReference type="PROSITE" id="PS00375">
    <property type="entry name" value="UDPGT"/>
    <property type="match status" value="1"/>
</dbReference>
<dbReference type="GO" id="GO:0080044">
    <property type="term" value="F:quercetin 7-O-glucosyltransferase activity"/>
    <property type="evidence" value="ECO:0000318"/>
    <property type="project" value="GO_Central"/>
</dbReference>